<dbReference type="GO" id="GO:0015074">
    <property type="term" value="P:DNA integration"/>
    <property type="evidence" value="ECO:0007669"/>
    <property type="project" value="InterPro"/>
</dbReference>
<dbReference type="InterPro" id="IPR001584">
    <property type="entry name" value="Integrase_cat-core"/>
</dbReference>
<dbReference type="PANTHER" id="PTHR47515:SF1">
    <property type="entry name" value="BLR2054 PROTEIN"/>
    <property type="match status" value="1"/>
</dbReference>
<dbReference type="STRING" id="1287727.SAMN05443999_1077"/>
<reference evidence="2 3" key="1">
    <citation type="submission" date="2016-10" db="EMBL/GenBank/DDBJ databases">
        <authorList>
            <person name="de Groot N.N."/>
        </authorList>
    </citation>
    <scope>NUCLEOTIDE SEQUENCE [LARGE SCALE GENOMIC DNA]</scope>
    <source>
        <strain evidence="2 3">DSM 100674</strain>
    </source>
</reference>
<protein>
    <submittedName>
        <fullName evidence="2">Putative transposase</fullName>
    </submittedName>
</protein>
<dbReference type="EMBL" id="FOAG01000007">
    <property type="protein sequence ID" value="SEL67289.1"/>
    <property type="molecule type" value="Genomic_DNA"/>
</dbReference>
<feature type="domain" description="Integrase catalytic" evidence="1">
    <location>
        <begin position="62"/>
        <end position="225"/>
    </location>
</feature>
<organism evidence="2 3">
    <name type="scientific">Roseovarius azorensis</name>
    <dbReference type="NCBI Taxonomy" id="1287727"/>
    <lineage>
        <taxon>Bacteria</taxon>
        <taxon>Pseudomonadati</taxon>
        <taxon>Pseudomonadota</taxon>
        <taxon>Alphaproteobacteria</taxon>
        <taxon>Rhodobacterales</taxon>
        <taxon>Roseobacteraceae</taxon>
        <taxon>Roseovarius</taxon>
    </lineage>
</organism>
<gene>
    <name evidence="2" type="ORF">SAMN05443999_1077</name>
</gene>
<evidence type="ECO:0000313" key="3">
    <source>
        <dbReference type="Proteomes" id="UP000199582"/>
    </source>
</evidence>
<evidence type="ECO:0000259" key="1">
    <source>
        <dbReference type="PROSITE" id="PS50994"/>
    </source>
</evidence>
<dbReference type="InterPro" id="IPR048020">
    <property type="entry name" value="Transpos_IS3"/>
</dbReference>
<dbReference type="Pfam" id="PF13276">
    <property type="entry name" value="HTH_21"/>
    <property type="match status" value="1"/>
</dbReference>
<dbReference type="Proteomes" id="UP000199582">
    <property type="component" value="Unassembled WGS sequence"/>
</dbReference>
<evidence type="ECO:0000313" key="2">
    <source>
        <dbReference type="EMBL" id="SEL67289.1"/>
    </source>
</evidence>
<dbReference type="PROSITE" id="PS50994">
    <property type="entry name" value="INTEGRASE"/>
    <property type="match status" value="1"/>
</dbReference>
<dbReference type="Pfam" id="PF13683">
    <property type="entry name" value="rve_3"/>
    <property type="match status" value="1"/>
</dbReference>
<keyword evidence="3" id="KW-1185">Reference proteome</keyword>
<dbReference type="AlphaFoldDB" id="A0A1H7S4S2"/>
<sequence length="231" mass="27196">MRIKELAEARVRYGYRRLHVLLQREGWHVNHKRTYRLYSEEGLSIRTRNPRRRRACRYRSGRSEADALNDVWAMDFMSDKLFDGRPFRILTIVDCHTREALATVARTNFRAYQVVEELDRIARSRGKPRSIRVDNGPEFAGRLLDQWAYLNKVELDFSRPGKPTDNAFIEAFNSRLRQECLNTSWFLSMADARHRINDWRIDYNEERPHSALGNLTPSAFAAQLKPARKVA</sequence>
<accession>A0A1H7S4S2</accession>
<dbReference type="InterPro" id="IPR012337">
    <property type="entry name" value="RNaseH-like_sf"/>
</dbReference>
<dbReference type="InterPro" id="IPR025948">
    <property type="entry name" value="HTH-like_dom"/>
</dbReference>
<dbReference type="NCBIfam" id="NF033516">
    <property type="entry name" value="transpos_IS3"/>
    <property type="match status" value="1"/>
</dbReference>
<proteinExistence type="predicted"/>
<dbReference type="SUPFAM" id="SSF53098">
    <property type="entry name" value="Ribonuclease H-like"/>
    <property type="match status" value="1"/>
</dbReference>
<dbReference type="PANTHER" id="PTHR47515">
    <property type="entry name" value="LOW CALCIUM RESPONSE LOCUS PROTEIN T"/>
    <property type="match status" value="1"/>
</dbReference>
<dbReference type="Gene3D" id="3.30.420.10">
    <property type="entry name" value="Ribonuclease H-like superfamily/Ribonuclease H"/>
    <property type="match status" value="1"/>
</dbReference>
<dbReference type="GO" id="GO:0003676">
    <property type="term" value="F:nucleic acid binding"/>
    <property type="evidence" value="ECO:0007669"/>
    <property type="project" value="InterPro"/>
</dbReference>
<dbReference type="InterPro" id="IPR036397">
    <property type="entry name" value="RNaseH_sf"/>
</dbReference>
<name>A0A1H7S4S2_9RHOB</name>